<evidence type="ECO:0000313" key="1">
    <source>
        <dbReference type="EMBL" id="OBR89071.1"/>
    </source>
</evidence>
<reference evidence="2" key="3">
    <citation type="submission" date="2024-02" db="EMBL/GenBank/DDBJ databases">
        <title>Comparative genomics of Cryptococcus and Kwoniella reveals pathogenesis evolution and contrasting modes of karyotype evolution via chromosome fusion or intercentromeric recombination.</title>
        <authorList>
            <person name="Coelho M.A."/>
            <person name="David-Palma M."/>
            <person name="Shea T."/>
            <person name="Bowers K."/>
            <person name="McGinley-Smith S."/>
            <person name="Mohammad A.W."/>
            <person name="Gnirke A."/>
            <person name="Yurkov A.M."/>
            <person name="Nowrousian M."/>
            <person name="Sun S."/>
            <person name="Cuomo C.A."/>
            <person name="Heitman J."/>
        </authorList>
    </citation>
    <scope>NUCLEOTIDE SEQUENCE</scope>
    <source>
        <strain evidence="2">CBS 10117</strain>
    </source>
</reference>
<dbReference type="AlphaFoldDB" id="A0A1A6AGA2"/>
<evidence type="ECO:0000313" key="2">
    <source>
        <dbReference type="EMBL" id="WWC58349.1"/>
    </source>
</evidence>
<keyword evidence="3" id="KW-1185">Reference proteome</keyword>
<evidence type="ECO:0000313" key="3">
    <source>
        <dbReference type="Proteomes" id="UP000078595"/>
    </source>
</evidence>
<gene>
    <name evidence="1" type="ORF">I303_00893</name>
    <name evidence="2" type="ORF">I303_100889</name>
</gene>
<sequence>MSRSWLAKSDVYELDTPSNSQPTIVPASEETVAQGHRSVDGPLQNETLGIREGLDIFGPFEGFIDSGSIDTAVTTCNGSNSLLDASQVQDQDFVFGFPWQGEFRIPSDMSIPEDLIDPSLICPDLPKEGTSQVEPHSGTTSNVDGNIHESIQGTIDKGDYEGSCHELPRLMYTRDSDMNRQLREYDQKVGQRQQQPTRAMLRY</sequence>
<dbReference type="EMBL" id="CP144530">
    <property type="protein sequence ID" value="WWC58349.1"/>
    <property type="molecule type" value="Genomic_DNA"/>
</dbReference>
<dbReference type="GeneID" id="28964592"/>
<reference evidence="1" key="1">
    <citation type="submission" date="2013-07" db="EMBL/GenBank/DDBJ databases">
        <title>The Genome Sequence of Cryptococcus dejecticola CBS10117.</title>
        <authorList>
            <consortium name="The Broad Institute Genome Sequencing Platform"/>
            <person name="Cuomo C."/>
            <person name="Litvintseva A."/>
            <person name="Chen Y."/>
            <person name="Heitman J."/>
            <person name="Sun S."/>
            <person name="Springer D."/>
            <person name="Dromer F."/>
            <person name="Young S.K."/>
            <person name="Zeng Q."/>
            <person name="Gargeya S."/>
            <person name="Fitzgerald M."/>
            <person name="Abouelleil A."/>
            <person name="Alvarado L."/>
            <person name="Berlin A.M."/>
            <person name="Chapman S.B."/>
            <person name="Dewar J."/>
            <person name="Goldberg J."/>
            <person name="Griggs A."/>
            <person name="Gujja S."/>
            <person name="Hansen M."/>
            <person name="Howarth C."/>
            <person name="Imamovic A."/>
            <person name="Larimer J."/>
            <person name="McCowan C."/>
            <person name="Murphy C."/>
            <person name="Pearson M."/>
            <person name="Priest M."/>
            <person name="Roberts A."/>
            <person name="Saif S."/>
            <person name="Shea T."/>
            <person name="Sykes S."/>
            <person name="Wortman J."/>
            <person name="Nusbaum C."/>
            <person name="Birren B."/>
        </authorList>
    </citation>
    <scope>NUCLEOTIDE SEQUENCE [LARGE SCALE GENOMIC DNA]</scope>
    <source>
        <strain evidence="1">CBS 10117</strain>
    </source>
</reference>
<name>A0A1A6AGA2_9TREE</name>
<protein>
    <submittedName>
        <fullName evidence="1">Uncharacterized protein</fullName>
    </submittedName>
</protein>
<dbReference type="EMBL" id="KI894027">
    <property type="protein sequence ID" value="OBR89071.1"/>
    <property type="molecule type" value="Genomic_DNA"/>
</dbReference>
<dbReference type="KEGG" id="kdj:28964592"/>
<dbReference type="RefSeq" id="XP_018266913.1">
    <property type="nucleotide sequence ID" value="XM_018404259.1"/>
</dbReference>
<organism evidence="1">
    <name type="scientific">Kwoniella dejecticola CBS 10117</name>
    <dbReference type="NCBI Taxonomy" id="1296121"/>
    <lineage>
        <taxon>Eukaryota</taxon>
        <taxon>Fungi</taxon>
        <taxon>Dikarya</taxon>
        <taxon>Basidiomycota</taxon>
        <taxon>Agaricomycotina</taxon>
        <taxon>Tremellomycetes</taxon>
        <taxon>Tremellales</taxon>
        <taxon>Cryptococcaceae</taxon>
        <taxon>Kwoniella</taxon>
    </lineage>
</organism>
<reference evidence="2" key="2">
    <citation type="submission" date="2013-07" db="EMBL/GenBank/DDBJ databases">
        <authorList>
            <consortium name="The Broad Institute Genome Sequencing Platform"/>
            <person name="Cuomo C."/>
            <person name="Litvintseva A."/>
            <person name="Chen Y."/>
            <person name="Heitman J."/>
            <person name="Sun S."/>
            <person name="Springer D."/>
            <person name="Dromer F."/>
            <person name="Young S.K."/>
            <person name="Zeng Q."/>
            <person name="Gargeya S."/>
            <person name="Fitzgerald M."/>
            <person name="Abouelleil A."/>
            <person name="Alvarado L."/>
            <person name="Berlin A.M."/>
            <person name="Chapman S.B."/>
            <person name="Dewar J."/>
            <person name="Goldberg J."/>
            <person name="Griggs A."/>
            <person name="Gujja S."/>
            <person name="Hansen M."/>
            <person name="Howarth C."/>
            <person name="Imamovic A."/>
            <person name="Larimer J."/>
            <person name="McCowan C."/>
            <person name="Murphy C."/>
            <person name="Pearson M."/>
            <person name="Priest M."/>
            <person name="Roberts A."/>
            <person name="Saif S."/>
            <person name="Shea T."/>
            <person name="Sykes S."/>
            <person name="Wortman J."/>
            <person name="Nusbaum C."/>
            <person name="Birren B."/>
        </authorList>
    </citation>
    <scope>NUCLEOTIDE SEQUENCE</scope>
    <source>
        <strain evidence="2">CBS 10117</strain>
    </source>
</reference>
<dbReference type="VEuPathDB" id="FungiDB:I303_00893"/>
<proteinExistence type="predicted"/>
<accession>A0A1A6AGA2</accession>
<dbReference type="Proteomes" id="UP000078595">
    <property type="component" value="Chromosome 1"/>
</dbReference>